<dbReference type="InterPro" id="IPR000182">
    <property type="entry name" value="GNAT_dom"/>
</dbReference>
<comment type="caution">
    <text evidence="2">The sequence shown here is derived from an EMBL/GenBank/DDBJ whole genome shotgun (WGS) entry which is preliminary data.</text>
</comment>
<keyword evidence="2" id="KW-0808">Transferase</keyword>
<protein>
    <submittedName>
        <fullName evidence="2">N-acetyltransferase</fullName>
    </submittedName>
</protein>
<organism evidence="2 3">
    <name type="scientific">Staphylococcus gallinarum</name>
    <dbReference type="NCBI Taxonomy" id="1293"/>
    <lineage>
        <taxon>Bacteria</taxon>
        <taxon>Bacillati</taxon>
        <taxon>Bacillota</taxon>
        <taxon>Bacilli</taxon>
        <taxon>Bacillales</taxon>
        <taxon>Staphylococcaceae</taxon>
        <taxon>Staphylococcus</taxon>
    </lineage>
</organism>
<dbReference type="Gene3D" id="3.40.630.30">
    <property type="match status" value="1"/>
</dbReference>
<evidence type="ECO:0000313" key="2">
    <source>
        <dbReference type="EMBL" id="RIP37264.1"/>
    </source>
</evidence>
<feature type="domain" description="N-acetyltransferase" evidence="1">
    <location>
        <begin position="13"/>
        <end position="171"/>
    </location>
</feature>
<reference evidence="2 3" key="1">
    <citation type="journal article" date="2016" name="Front. Microbiol.">
        <title>Comprehensive Phylogenetic Analysis of Bovine Non-aureus Staphylococci Species Based on Whole-Genome Sequencing.</title>
        <authorList>
            <person name="Naushad S."/>
            <person name="Barkema H.W."/>
            <person name="Luby C."/>
            <person name="Condas L.A."/>
            <person name="Nobrega D.B."/>
            <person name="Carson D.A."/>
            <person name="De Buck J."/>
        </authorList>
    </citation>
    <scope>NUCLEOTIDE SEQUENCE [LARGE SCALE GENOMIC DNA]</scope>
    <source>
        <strain evidence="2 3">SNUC 4781</strain>
    </source>
</reference>
<dbReference type="PANTHER" id="PTHR43792">
    <property type="entry name" value="GNAT FAMILY, PUTATIVE (AFU_ORTHOLOGUE AFUA_3G00765)-RELATED-RELATED"/>
    <property type="match status" value="1"/>
</dbReference>
<dbReference type="PANTHER" id="PTHR43792:SF13">
    <property type="entry name" value="ACETYLTRANSFERASE"/>
    <property type="match status" value="1"/>
</dbReference>
<dbReference type="PROSITE" id="PS51186">
    <property type="entry name" value="GNAT"/>
    <property type="match status" value="1"/>
</dbReference>
<name>A0A3A0VS22_STAGA</name>
<dbReference type="GO" id="GO:0016747">
    <property type="term" value="F:acyltransferase activity, transferring groups other than amino-acyl groups"/>
    <property type="evidence" value="ECO:0007669"/>
    <property type="project" value="InterPro"/>
</dbReference>
<gene>
    <name evidence="2" type="ORF">BUZ14_01565</name>
</gene>
<accession>A0A3A0VS22</accession>
<dbReference type="Pfam" id="PF13302">
    <property type="entry name" value="Acetyltransf_3"/>
    <property type="match status" value="1"/>
</dbReference>
<dbReference type="InterPro" id="IPR051531">
    <property type="entry name" value="N-acetyltransferase"/>
</dbReference>
<dbReference type="Proteomes" id="UP000265541">
    <property type="component" value="Unassembled WGS sequence"/>
</dbReference>
<proteinExistence type="predicted"/>
<evidence type="ECO:0000259" key="1">
    <source>
        <dbReference type="PROSITE" id="PS51186"/>
    </source>
</evidence>
<dbReference type="OrthoDB" id="9798081at2"/>
<dbReference type="EMBL" id="QYJN01000001">
    <property type="protein sequence ID" value="RIP37264.1"/>
    <property type="molecule type" value="Genomic_DNA"/>
</dbReference>
<evidence type="ECO:0000313" key="3">
    <source>
        <dbReference type="Proteomes" id="UP000265541"/>
    </source>
</evidence>
<sequence>MNLNIVLETKRLLLIRPTEHYITSLFQLHADPRTNVYNPTGPQKDIGETKEMLTEWLAHWGQHDFGYCLMIEKETKEMIGMCGLRYKILDDNVVLNLAYRLSPEYARKHYTKEACQALIQHVREVQHIDNRIVVHTKVDNIPSIQTAKSIGFYRDEQYDNFEAVGDIYLFEQN</sequence>
<dbReference type="AlphaFoldDB" id="A0A3A0VS22"/>
<dbReference type="InterPro" id="IPR016181">
    <property type="entry name" value="Acyl_CoA_acyltransferase"/>
</dbReference>
<dbReference type="SUPFAM" id="SSF55729">
    <property type="entry name" value="Acyl-CoA N-acyltransferases (Nat)"/>
    <property type="match status" value="1"/>
</dbReference>